<accession>A0A0G0IG81</accession>
<dbReference type="EMBL" id="LBTW01000010">
    <property type="protein sequence ID" value="KKQ50030.1"/>
    <property type="molecule type" value="Genomic_DNA"/>
</dbReference>
<evidence type="ECO:0000256" key="1">
    <source>
        <dbReference type="ARBA" id="ARBA00022679"/>
    </source>
</evidence>
<protein>
    <submittedName>
        <fullName evidence="3">Glycosyl transferase, group 1</fullName>
    </submittedName>
</protein>
<feature type="domain" description="Glycosyl transferase family 1" evidence="2">
    <location>
        <begin position="225"/>
        <end position="369"/>
    </location>
</feature>
<dbReference type="GO" id="GO:0016757">
    <property type="term" value="F:glycosyltransferase activity"/>
    <property type="evidence" value="ECO:0007669"/>
    <property type="project" value="InterPro"/>
</dbReference>
<dbReference type="SUPFAM" id="SSF53756">
    <property type="entry name" value="UDP-Glycosyltransferase/glycogen phosphorylase"/>
    <property type="match status" value="1"/>
</dbReference>
<dbReference type="PANTHER" id="PTHR46401">
    <property type="entry name" value="GLYCOSYLTRANSFERASE WBBK-RELATED"/>
    <property type="match status" value="1"/>
</dbReference>
<organism evidence="3 4">
    <name type="scientific">Candidatus Woesebacteria bacterium GW2011_GWD1_38_10</name>
    <dbReference type="NCBI Taxonomy" id="1618592"/>
    <lineage>
        <taxon>Bacteria</taxon>
        <taxon>Candidatus Woeseibacteriota</taxon>
    </lineage>
</organism>
<dbReference type="Pfam" id="PF00534">
    <property type="entry name" value="Glycos_transf_1"/>
    <property type="match status" value="1"/>
</dbReference>
<dbReference type="PANTHER" id="PTHR46401:SF2">
    <property type="entry name" value="GLYCOSYLTRANSFERASE WBBK-RELATED"/>
    <property type="match status" value="1"/>
</dbReference>
<proteinExistence type="predicted"/>
<dbReference type="InterPro" id="IPR001296">
    <property type="entry name" value="Glyco_trans_1"/>
</dbReference>
<sequence>MKTAIVYDRVNKFGGAERVLLALHKLFPDAPLYTSVYSPEKAGWAGVFPKVIPSFLQKIPVLKDHHQLLGWLSPIAYESFSFDGYDLVISVTSEAAKGILTKPQTKHICYCLTPTRYLWSGYDLYLKDRPSDLGWIPFYKYLSKPFLAYTKHWDKIAAQRPDMMIAISTEVQNRIKKYYERESEIIYPPVNTKKFEIRNPKFETNHKFQIINSKPTTNHQSPITNFYLIVSRLEPYKKVDLAIEAFIKMGKTLVVAGTGGHEKKYKSKYKSNNNIIFTGFISDGEVVSLMQNAKGFIYPQEEDFGITAVEAQAAGCPVIAYKKGGAQDTVIGGKTGVFFDEQNVESLILAVKRFEKMNFDKKVLQKNAERFVTERFKKEILDLVKKNG</sequence>
<evidence type="ECO:0000313" key="3">
    <source>
        <dbReference type="EMBL" id="KKQ50030.1"/>
    </source>
</evidence>
<name>A0A0G0IG81_9BACT</name>
<evidence type="ECO:0000259" key="2">
    <source>
        <dbReference type="Pfam" id="PF00534"/>
    </source>
</evidence>
<comment type="caution">
    <text evidence="3">The sequence shown here is derived from an EMBL/GenBank/DDBJ whole genome shotgun (WGS) entry which is preliminary data.</text>
</comment>
<evidence type="ECO:0000313" key="4">
    <source>
        <dbReference type="Proteomes" id="UP000034366"/>
    </source>
</evidence>
<dbReference type="GO" id="GO:0009103">
    <property type="term" value="P:lipopolysaccharide biosynthetic process"/>
    <property type="evidence" value="ECO:0007669"/>
    <property type="project" value="TreeGrafter"/>
</dbReference>
<dbReference type="Gene3D" id="3.40.50.2000">
    <property type="entry name" value="Glycogen Phosphorylase B"/>
    <property type="match status" value="2"/>
</dbReference>
<gene>
    <name evidence="3" type="ORF">US67_C0010G0004</name>
</gene>
<keyword evidence="1 3" id="KW-0808">Transferase</keyword>
<dbReference type="AlphaFoldDB" id="A0A0G0IG81"/>
<dbReference type="Proteomes" id="UP000034366">
    <property type="component" value="Unassembled WGS sequence"/>
</dbReference>
<reference evidence="3 4" key="1">
    <citation type="journal article" date="2015" name="Nature">
        <title>rRNA introns, odd ribosomes, and small enigmatic genomes across a large radiation of phyla.</title>
        <authorList>
            <person name="Brown C.T."/>
            <person name="Hug L.A."/>
            <person name="Thomas B.C."/>
            <person name="Sharon I."/>
            <person name="Castelle C.J."/>
            <person name="Singh A."/>
            <person name="Wilkins M.J."/>
            <person name="Williams K.H."/>
            <person name="Banfield J.F."/>
        </authorList>
    </citation>
    <scope>NUCLEOTIDE SEQUENCE [LARGE SCALE GENOMIC DNA]</scope>
</reference>